<dbReference type="InterPro" id="IPR044810">
    <property type="entry name" value="WRKY_plant"/>
</dbReference>
<evidence type="ECO:0000256" key="2">
    <source>
        <dbReference type="ARBA" id="ARBA00023015"/>
    </source>
</evidence>
<dbReference type="EMBL" id="GCHU01028667">
    <property type="protein sequence ID" value="JAG85326.1"/>
    <property type="molecule type" value="Transcribed_RNA"/>
</dbReference>
<keyword evidence="2" id="KW-0805">Transcription regulation</keyword>
<dbReference type="GO" id="GO:0003700">
    <property type="term" value="F:DNA-binding transcription factor activity"/>
    <property type="evidence" value="ECO:0007669"/>
    <property type="project" value="InterPro"/>
</dbReference>
<dbReference type="InterPro" id="IPR003657">
    <property type="entry name" value="WRKY_dom"/>
</dbReference>
<dbReference type="AlphaFoldDB" id="A0A0C9RG19"/>
<dbReference type="InterPro" id="IPR036576">
    <property type="entry name" value="WRKY_dom_sf"/>
</dbReference>
<reference evidence="8" key="1">
    <citation type="submission" date="2015-02" db="EMBL/GenBank/DDBJ databases">
        <title>A transcriptome of Wollemia nobilis - a relic of Gondwana.</title>
        <authorList>
            <person name="Chia J.Y."/>
            <person name="Leong Y.S."/>
            <person name="Abdul Karim S."/>
            <person name="Wan Azmi N."/>
            <person name="Hercus R."/>
            <person name="Croft L."/>
        </authorList>
    </citation>
    <scope>NUCLEOTIDE SEQUENCE</scope>
    <source>
        <strain evidence="8">MaeBrown</strain>
        <tissue evidence="8">Leaf</tissue>
    </source>
</reference>
<feature type="region of interest" description="Disordered" evidence="6">
    <location>
        <begin position="273"/>
        <end position="319"/>
    </location>
</feature>
<dbReference type="PANTHER" id="PTHR31429:SF106">
    <property type="entry name" value="WRKY TRANSCRIPTION FACTOR 31-RELATED"/>
    <property type="match status" value="1"/>
</dbReference>
<dbReference type="GO" id="GO:0043565">
    <property type="term" value="F:sequence-specific DNA binding"/>
    <property type="evidence" value="ECO:0007669"/>
    <property type="project" value="InterPro"/>
</dbReference>
<proteinExistence type="predicted"/>
<feature type="region of interest" description="Disordered" evidence="6">
    <location>
        <begin position="116"/>
        <end position="169"/>
    </location>
</feature>
<dbReference type="SUPFAM" id="SSF118290">
    <property type="entry name" value="WRKY DNA-binding domain"/>
    <property type="match status" value="1"/>
</dbReference>
<feature type="compositionally biased region" description="Polar residues" evidence="6">
    <location>
        <begin position="119"/>
        <end position="130"/>
    </location>
</feature>
<evidence type="ECO:0000256" key="6">
    <source>
        <dbReference type="SAM" id="MobiDB-lite"/>
    </source>
</evidence>
<feature type="domain" description="WRKY" evidence="7">
    <location>
        <begin position="167"/>
        <end position="233"/>
    </location>
</feature>
<evidence type="ECO:0000259" key="7">
    <source>
        <dbReference type="PROSITE" id="PS50811"/>
    </source>
</evidence>
<sequence length="356" mass="38411">MWEFESEAKMEHHKKSEIVAELKRISEENQKLTSLIKVMSSNYESLKAHLGKQQEDWSSPRTMGKTLHLGLGMAEDVNDGGCDNSANSESAFSGSSGEKNFKYSVEDLQLPSKKRKINYSLQKSESGNSSTEEEDLPDKEAHGVDGAAGHEAAVGSPRRNVSVRTRSEANTVSDGCHWRKYGQKMTRNNPCPRAYFKCAMAPSCPVKKLVQRRAEDPSIVTITYRGQHNHLLNPMAMAAMTAASNHSASFTMGNHLPFAASFPTLSSMSPFPPSSLNLTGNPDPNPNPNPNSNPGWHSVHPQLDVGNMQGQIARPGGNTHLGLNSVASITSDPNFTASLAAAIAGSMFGLGTSSKA</sequence>
<evidence type="ECO:0000313" key="8">
    <source>
        <dbReference type="EMBL" id="JAG85326.1"/>
    </source>
</evidence>
<dbReference type="PANTHER" id="PTHR31429">
    <property type="entry name" value="WRKY TRANSCRIPTION FACTOR 36-RELATED"/>
    <property type="match status" value="1"/>
</dbReference>
<accession>A0A0C9RG19</accession>
<keyword evidence="4" id="KW-0804">Transcription</keyword>
<evidence type="ECO:0000256" key="5">
    <source>
        <dbReference type="ARBA" id="ARBA00023242"/>
    </source>
</evidence>
<evidence type="ECO:0000256" key="1">
    <source>
        <dbReference type="ARBA" id="ARBA00004123"/>
    </source>
</evidence>
<dbReference type="PROSITE" id="PS50811">
    <property type="entry name" value="WRKY"/>
    <property type="match status" value="1"/>
</dbReference>
<evidence type="ECO:0000256" key="3">
    <source>
        <dbReference type="ARBA" id="ARBA00023125"/>
    </source>
</evidence>
<evidence type="ECO:0000256" key="4">
    <source>
        <dbReference type="ARBA" id="ARBA00023163"/>
    </source>
</evidence>
<comment type="subcellular location">
    <subcellularLocation>
        <location evidence="1">Nucleus</location>
    </subcellularLocation>
</comment>
<dbReference type="GO" id="GO:0005634">
    <property type="term" value="C:nucleus"/>
    <property type="evidence" value="ECO:0007669"/>
    <property type="project" value="UniProtKB-SubCell"/>
</dbReference>
<keyword evidence="3" id="KW-0238">DNA-binding</keyword>
<dbReference type="SMART" id="SM00774">
    <property type="entry name" value="WRKY"/>
    <property type="match status" value="1"/>
</dbReference>
<name>A0A0C9RG19_9CONI</name>
<dbReference type="Pfam" id="PF03106">
    <property type="entry name" value="WRKY"/>
    <property type="match status" value="1"/>
</dbReference>
<keyword evidence="5" id="KW-0539">Nucleus</keyword>
<protein>
    <submittedName>
        <fullName evidence="8">TSA: Wollemia nobilis Ref_Wollemi_Transcript_28886_1658 transcribed RNA sequence</fullName>
    </submittedName>
</protein>
<organism evidence="8">
    <name type="scientific">Wollemia nobilis</name>
    <dbReference type="NCBI Taxonomy" id="56998"/>
    <lineage>
        <taxon>Eukaryota</taxon>
        <taxon>Viridiplantae</taxon>
        <taxon>Streptophyta</taxon>
        <taxon>Embryophyta</taxon>
        <taxon>Tracheophyta</taxon>
        <taxon>Spermatophyta</taxon>
        <taxon>Pinopsida</taxon>
        <taxon>Pinidae</taxon>
        <taxon>Conifers II</taxon>
        <taxon>Araucariales</taxon>
        <taxon>Araucariaceae</taxon>
        <taxon>Wollemia</taxon>
    </lineage>
</organism>
<dbReference type="Gene3D" id="2.20.25.80">
    <property type="entry name" value="WRKY domain"/>
    <property type="match status" value="1"/>
</dbReference>